<dbReference type="Proteomes" id="UP000007887">
    <property type="component" value="Chromosome"/>
</dbReference>
<dbReference type="RefSeq" id="WP_014424244.1">
    <property type="nucleotide sequence ID" value="NC_017068.1"/>
</dbReference>
<feature type="coiled-coil region" evidence="6">
    <location>
        <begin position="430"/>
        <end position="487"/>
    </location>
</feature>
<sequence>MPGAKKAAIYCRVSTIHQVDKDSLPMQRSDMINYAKYALNIEDYEVFEDAGYSGKNTDRPAFQEMMERIKEGEFSHVLVWKIDRVSRNLLDFASMYAECKKLGVTFVSKNEQFDTSTAMGEAMLKIILVFAELERNMTSERVMSTMNARAAEGKWNGGRVPFGYSYDKETDSFSIREDEAKVVLELKNIYLRLHSITGTAHELNAIGRRTRRGFGWTPQTVAIILRSPFYRGTYRYNYRNEAKGTFTFKDKKDWVMCSKHHDALFTQEEYATIDYWLTKNRRLQGKATHSQRKNIHIFAGLIKCGNCGDNYFASLSRTLASGYRPSMYQCSGRRQKALCDNKYVTDITVGNFVFNYISNMIRLKKEFSPRWQTRRIRSTLLRGDTFREIKAISPATLASIRTTLIDNLASTTEYQPMKNGHGPEAAKRKDENLQAELDKNTRALDRLKQLFLYADDAMGQAEFLQQKKALEDNIARIKRELEAIRKDSIFATNLSEEIFVQKAAHFFMSTSLQKGRIDFEQLATNTDAAMLKEFVNTIVSRITVRNGRIIELEFTNGQTHRFEYEL</sequence>
<dbReference type="eggNOG" id="COG1961">
    <property type="taxonomic scope" value="Bacteria"/>
</dbReference>
<dbReference type="AlphaFoldDB" id="I0GPX0"/>
<dbReference type="Pfam" id="PF07508">
    <property type="entry name" value="Recombinase"/>
    <property type="match status" value="1"/>
</dbReference>
<evidence type="ECO:0000259" key="8">
    <source>
        <dbReference type="PROSITE" id="PS51737"/>
    </source>
</evidence>
<feature type="active site" description="O-(5'-phospho-DNA)-serine intermediate" evidence="4 5">
    <location>
        <position position="14"/>
    </location>
</feature>
<accession>I0GPX0</accession>
<feature type="domain" description="Recombinase" evidence="8">
    <location>
        <begin position="161"/>
        <end position="283"/>
    </location>
</feature>
<dbReference type="SUPFAM" id="SSF53041">
    <property type="entry name" value="Resolvase-like"/>
    <property type="match status" value="1"/>
</dbReference>
<dbReference type="GO" id="GO:0003677">
    <property type="term" value="F:DNA binding"/>
    <property type="evidence" value="ECO:0007669"/>
    <property type="project" value="UniProtKB-KW"/>
</dbReference>
<evidence type="ECO:0000256" key="3">
    <source>
        <dbReference type="ARBA" id="ARBA00023172"/>
    </source>
</evidence>
<dbReference type="PROSITE" id="PS51737">
    <property type="entry name" value="RECOMBINASE_DNA_BIND"/>
    <property type="match status" value="1"/>
</dbReference>
<protein>
    <submittedName>
        <fullName evidence="9">Putative integrase</fullName>
    </submittedName>
</protein>
<dbReference type="KEGG" id="sri:SELR_10990"/>
<dbReference type="Gene3D" id="3.90.1750.20">
    <property type="entry name" value="Putative Large Serine Recombinase, Chain B, Domain 2"/>
    <property type="match status" value="1"/>
</dbReference>
<dbReference type="Gene3D" id="3.40.50.1390">
    <property type="entry name" value="Resolvase, N-terminal catalytic domain"/>
    <property type="match status" value="1"/>
</dbReference>
<dbReference type="GO" id="GO:0000150">
    <property type="term" value="F:DNA strand exchange activity"/>
    <property type="evidence" value="ECO:0007669"/>
    <property type="project" value="InterPro"/>
</dbReference>
<evidence type="ECO:0000313" key="10">
    <source>
        <dbReference type="Proteomes" id="UP000007887"/>
    </source>
</evidence>
<dbReference type="InterPro" id="IPR011109">
    <property type="entry name" value="DNA_bind_recombinase_dom"/>
</dbReference>
<reference evidence="9 10" key="1">
    <citation type="submission" date="2011-10" db="EMBL/GenBank/DDBJ databases">
        <title>Whole genome sequence of Selenomonas ruminantium subsp. lactilytica TAM6421.</title>
        <authorList>
            <person name="Oguchi A."/>
            <person name="Ankai A."/>
            <person name="Kaneko J."/>
            <person name="Yamada-Narita S."/>
            <person name="Fukui S."/>
            <person name="Takahashi M."/>
            <person name="Onodera T."/>
            <person name="Kojima S."/>
            <person name="Fushimi T."/>
            <person name="Abe N."/>
            <person name="Kamio Y."/>
            <person name="Yamazaki S."/>
            <person name="Fujita N."/>
        </authorList>
    </citation>
    <scope>NUCLEOTIDE SEQUENCE [LARGE SCALE GENOMIC DNA]</scope>
    <source>
        <strain evidence="10">NBRC 103574 / TAM6421</strain>
    </source>
</reference>
<evidence type="ECO:0000259" key="7">
    <source>
        <dbReference type="PROSITE" id="PS51736"/>
    </source>
</evidence>
<evidence type="ECO:0000256" key="1">
    <source>
        <dbReference type="ARBA" id="ARBA00022908"/>
    </source>
</evidence>
<dbReference type="PROSITE" id="PS00397">
    <property type="entry name" value="RECOMBINASES_1"/>
    <property type="match status" value="1"/>
</dbReference>
<dbReference type="InterPro" id="IPR006119">
    <property type="entry name" value="Resolv_N"/>
</dbReference>
<dbReference type="InterPro" id="IPR050639">
    <property type="entry name" value="SSR_resolvase"/>
</dbReference>
<proteinExistence type="predicted"/>
<evidence type="ECO:0000256" key="5">
    <source>
        <dbReference type="PROSITE-ProRule" id="PRU10137"/>
    </source>
</evidence>
<dbReference type="Pfam" id="PF13408">
    <property type="entry name" value="Zn_ribbon_recom"/>
    <property type="match status" value="1"/>
</dbReference>
<dbReference type="OrthoDB" id="1628005at2"/>
<dbReference type="EMBL" id="AP012292">
    <property type="protein sequence ID" value="BAL82807.1"/>
    <property type="molecule type" value="Genomic_DNA"/>
</dbReference>
<keyword evidence="6" id="KW-0175">Coiled coil</keyword>
<name>I0GPX0_SELRL</name>
<dbReference type="CDD" id="cd00338">
    <property type="entry name" value="Ser_Recombinase"/>
    <property type="match status" value="1"/>
</dbReference>
<gene>
    <name evidence="9" type="primary">int</name>
    <name evidence="9" type="ordered locus">SELR_10990</name>
</gene>
<keyword evidence="1" id="KW-0229">DNA integration</keyword>
<dbReference type="InterPro" id="IPR025827">
    <property type="entry name" value="Zn_ribbon_recom_dom"/>
</dbReference>
<evidence type="ECO:0000256" key="4">
    <source>
        <dbReference type="PIRSR" id="PIRSR606118-50"/>
    </source>
</evidence>
<dbReference type="InterPro" id="IPR036162">
    <property type="entry name" value="Resolvase-like_N_sf"/>
</dbReference>
<dbReference type="GO" id="GO:0015074">
    <property type="term" value="P:DNA integration"/>
    <property type="evidence" value="ECO:0007669"/>
    <property type="project" value="UniProtKB-KW"/>
</dbReference>
<keyword evidence="2" id="KW-0238">DNA-binding</keyword>
<feature type="domain" description="Resolvase/invertase-type recombinase catalytic" evidence="7">
    <location>
        <begin position="6"/>
        <end position="153"/>
    </location>
</feature>
<dbReference type="InterPro" id="IPR006118">
    <property type="entry name" value="Recombinase_CS"/>
</dbReference>
<dbReference type="Pfam" id="PF00239">
    <property type="entry name" value="Resolvase"/>
    <property type="match status" value="1"/>
</dbReference>
<organism evidence="9 10">
    <name type="scientific">Selenomonas ruminantium subsp. lactilytica (strain NBRC 103574 / TAM6421)</name>
    <dbReference type="NCBI Taxonomy" id="927704"/>
    <lineage>
        <taxon>Bacteria</taxon>
        <taxon>Bacillati</taxon>
        <taxon>Bacillota</taxon>
        <taxon>Negativicutes</taxon>
        <taxon>Selenomonadales</taxon>
        <taxon>Selenomonadaceae</taxon>
        <taxon>Selenomonas</taxon>
    </lineage>
</organism>
<evidence type="ECO:0000256" key="6">
    <source>
        <dbReference type="SAM" id="Coils"/>
    </source>
</evidence>
<dbReference type="SMART" id="SM00857">
    <property type="entry name" value="Resolvase"/>
    <property type="match status" value="1"/>
</dbReference>
<evidence type="ECO:0000313" key="9">
    <source>
        <dbReference type="EMBL" id="BAL82807.1"/>
    </source>
</evidence>
<dbReference type="HOGENOM" id="CLU_010686_18_3_9"/>
<keyword evidence="3" id="KW-0233">DNA recombination</keyword>
<evidence type="ECO:0000256" key="2">
    <source>
        <dbReference type="ARBA" id="ARBA00023125"/>
    </source>
</evidence>
<dbReference type="PANTHER" id="PTHR30461:SF23">
    <property type="entry name" value="DNA RECOMBINASE-RELATED"/>
    <property type="match status" value="1"/>
</dbReference>
<dbReference type="PROSITE" id="PS51736">
    <property type="entry name" value="RECOMBINASES_3"/>
    <property type="match status" value="1"/>
</dbReference>
<dbReference type="PANTHER" id="PTHR30461">
    <property type="entry name" value="DNA-INVERTASE FROM LAMBDOID PROPHAGE"/>
    <property type="match status" value="1"/>
</dbReference>
<dbReference type="PATRIC" id="fig|927704.6.peg.1131"/>
<dbReference type="InterPro" id="IPR038109">
    <property type="entry name" value="DNA_bind_recomb_sf"/>
</dbReference>